<reference evidence="4" key="1">
    <citation type="submission" date="2017-12" db="EMBL/GenBank/DDBJ databases">
        <authorList>
            <person name="Diaz M."/>
        </authorList>
    </citation>
    <scope>NUCLEOTIDE SEQUENCE [LARGE SCALE GENOMIC DNA]</scope>
    <source>
        <strain evidence="4">FI11154</strain>
    </source>
</reference>
<dbReference type="InterPro" id="IPR013154">
    <property type="entry name" value="ADH-like_N"/>
</dbReference>
<organism evidence="3 4">
    <name type="scientific">Ochrobactrum soli</name>
    <dbReference type="NCBI Taxonomy" id="2448455"/>
    <lineage>
        <taxon>Bacteria</taxon>
        <taxon>Pseudomonadati</taxon>
        <taxon>Pseudomonadota</taxon>
        <taxon>Alphaproteobacteria</taxon>
        <taxon>Hyphomicrobiales</taxon>
        <taxon>Brucellaceae</taxon>
        <taxon>Brucella/Ochrobactrum group</taxon>
        <taxon>Ochrobactrum</taxon>
    </lineage>
</organism>
<keyword evidence="3" id="KW-0456">Lyase</keyword>
<dbReference type="PANTHER" id="PTHR44154:SF1">
    <property type="entry name" value="QUINONE OXIDOREDUCTASE"/>
    <property type="match status" value="1"/>
</dbReference>
<keyword evidence="3" id="KW-0560">Oxidoreductase</keyword>
<dbReference type="GO" id="GO:0016491">
    <property type="term" value="F:oxidoreductase activity"/>
    <property type="evidence" value="ECO:0007669"/>
    <property type="project" value="UniProtKB-KW"/>
</dbReference>
<name>A0A2P9HEL8_9HYPH</name>
<dbReference type="Pfam" id="PF08240">
    <property type="entry name" value="ADH_N"/>
    <property type="match status" value="1"/>
</dbReference>
<accession>A0A2P9HEL8</accession>
<dbReference type="GO" id="GO:0016829">
    <property type="term" value="F:lyase activity"/>
    <property type="evidence" value="ECO:0007669"/>
    <property type="project" value="UniProtKB-KW"/>
</dbReference>
<evidence type="ECO:0000259" key="2">
    <source>
        <dbReference type="Pfam" id="PF08240"/>
    </source>
</evidence>
<dbReference type="Gene3D" id="3.40.50.720">
    <property type="entry name" value="NAD(P)-binding Rossmann-like Domain"/>
    <property type="match status" value="1"/>
</dbReference>
<proteinExistence type="predicted"/>
<dbReference type="Proteomes" id="UP000246073">
    <property type="component" value="Unassembled WGS sequence"/>
</dbReference>
<dbReference type="EC" id="1.1.1.-" evidence="3"/>
<feature type="domain" description="Alcohol dehydrogenase-like N-terminal" evidence="2">
    <location>
        <begin position="31"/>
        <end position="127"/>
    </location>
</feature>
<dbReference type="PANTHER" id="PTHR44154">
    <property type="entry name" value="QUINONE OXIDOREDUCTASE"/>
    <property type="match status" value="1"/>
</dbReference>
<dbReference type="InterPro" id="IPR011032">
    <property type="entry name" value="GroES-like_sf"/>
</dbReference>
<dbReference type="InterPro" id="IPR036291">
    <property type="entry name" value="NAD(P)-bd_dom_sf"/>
</dbReference>
<dbReference type="Gene3D" id="3.90.180.10">
    <property type="entry name" value="Medium-chain alcohol dehydrogenases, catalytic domain"/>
    <property type="match status" value="1"/>
</dbReference>
<protein>
    <submittedName>
        <fullName evidence="3">Bifunctional protein: zinc-containing alcohol dehydrogenase quinone oxidoreductase ( NADPH:quinone reductase) Similar to arginate lyase</fullName>
        <ecNumber evidence="3">1.1.1.-</ecNumber>
    </submittedName>
</protein>
<gene>
    <name evidence="3" type="ORF">OHAE_5154</name>
</gene>
<sequence length="193" mass="20642">MNDMMKAIRLHAFDGPEVLIYEDAPKPQPKAEELLVRVMAVGINPPDWYLRDGLRSLPPEWRPKGDFPIIPGTDISGLIEAVGDGVQGFSAGDDVYAMVKFPEGLFGDSTAYADYVTVPAAHAALKPAGLDHIHAAGAPMSLPTGWQYLVALGQDVQNPLQPKRHDPVPLADKTILVNGAAGGVGHFAMQIAK</sequence>
<dbReference type="InterPro" id="IPR051603">
    <property type="entry name" value="Zinc-ADH_QOR/CCCR"/>
</dbReference>
<evidence type="ECO:0000313" key="4">
    <source>
        <dbReference type="Proteomes" id="UP000246073"/>
    </source>
</evidence>
<evidence type="ECO:0000256" key="1">
    <source>
        <dbReference type="ARBA" id="ARBA00022857"/>
    </source>
</evidence>
<dbReference type="SUPFAM" id="SSF50129">
    <property type="entry name" value="GroES-like"/>
    <property type="match status" value="1"/>
</dbReference>
<dbReference type="AlphaFoldDB" id="A0A2P9HEL8"/>
<keyword evidence="1" id="KW-0521">NADP</keyword>
<evidence type="ECO:0000313" key="3">
    <source>
        <dbReference type="EMBL" id="SPL62547.1"/>
    </source>
</evidence>
<dbReference type="SUPFAM" id="SSF51735">
    <property type="entry name" value="NAD(P)-binding Rossmann-fold domains"/>
    <property type="match status" value="1"/>
</dbReference>
<dbReference type="EMBL" id="OOFM01000003">
    <property type="protein sequence ID" value="SPL62547.1"/>
    <property type="molecule type" value="Genomic_DNA"/>
</dbReference>
<dbReference type="CDD" id="cd05289">
    <property type="entry name" value="MDR_like_2"/>
    <property type="match status" value="1"/>
</dbReference>